<sequence length="85" mass="9702">MLTLYLLIFLLLIIYQTGFQGTKPTSNQTVIPEKKINNESSNFIEAKKFTRLEINGLQTTVLGVNTNINTGQLILIRPYFRKILS</sequence>
<feature type="signal peptide" evidence="1">
    <location>
        <begin position="1"/>
        <end position="18"/>
    </location>
</feature>
<reference evidence="3" key="2">
    <citation type="submission" date="2023-11" db="UniProtKB">
        <authorList>
            <consortium name="WormBaseParasite"/>
        </authorList>
    </citation>
    <scope>IDENTIFICATION</scope>
</reference>
<protein>
    <submittedName>
        <fullName evidence="3">Uncharacterized protein</fullName>
    </submittedName>
</protein>
<keyword evidence="2" id="KW-1185">Reference proteome</keyword>
<evidence type="ECO:0000256" key="1">
    <source>
        <dbReference type="SAM" id="SignalP"/>
    </source>
</evidence>
<dbReference type="Proteomes" id="UP000050792">
    <property type="component" value="Unassembled WGS sequence"/>
</dbReference>
<dbReference type="WBParaSite" id="SRDH1_80280.1">
    <property type="protein sequence ID" value="SRDH1_80280.1"/>
    <property type="gene ID" value="SRDH1_80280"/>
</dbReference>
<evidence type="ECO:0000313" key="3">
    <source>
        <dbReference type="WBParaSite" id="SRDH1_80280.1"/>
    </source>
</evidence>
<feature type="chain" id="PRO_5041670582" evidence="1">
    <location>
        <begin position="19"/>
        <end position="85"/>
    </location>
</feature>
<evidence type="ECO:0000313" key="2">
    <source>
        <dbReference type="Proteomes" id="UP000050792"/>
    </source>
</evidence>
<keyword evidence="1" id="KW-0732">Signal</keyword>
<reference evidence="2" key="1">
    <citation type="submission" date="2022-06" db="EMBL/GenBank/DDBJ databases">
        <authorList>
            <person name="Berger JAMES D."/>
            <person name="Berger JAMES D."/>
        </authorList>
    </citation>
    <scope>NUCLEOTIDE SEQUENCE [LARGE SCALE GENOMIC DNA]</scope>
</reference>
<organism evidence="2 3">
    <name type="scientific">Schistosoma rodhaini</name>
    <dbReference type="NCBI Taxonomy" id="6188"/>
    <lineage>
        <taxon>Eukaryota</taxon>
        <taxon>Metazoa</taxon>
        <taxon>Spiralia</taxon>
        <taxon>Lophotrochozoa</taxon>
        <taxon>Platyhelminthes</taxon>
        <taxon>Trematoda</taxon>
        <taxon>Digenea</taxon>
        <taxon>Strigeidida</taxon>
        <taxon>Schistosomatoidea</taxon>
        <taxon>Schistosomatidae</taxon>
        <taxon>Schistosoma</taxon>
    </lineage>
</organism>
<name>A0AA85G7R6_9TREM</name>
<dbReference type="AlphaFoldDB" id="A0AA85G7R6"/>
<proteinExistence type="predicted"/>
<accession>A0AA85G7R6</accession>